<dbReference type="GeneID" id="14914929"/>
<gene>
    <name evidence="2" type="ORF">ACA1_354810</name>
</gene>
<reference evidence="2 3" key="1">
    <citation type="journal article" date="2013" name="Genome Biol.">
        <title>Genome of Acanthamoeba castellanii highlights extensive lateral gene transfer and early evolution of tyrosine kinase signaling.</title>
        <authorList>
            <person name="Clarke M."/>
            <person name="Lohan A.J."/>
            <person name="Liu B."/>
            <person name="Lagkouvardos I."/>
            <person name="Roy S."/>
            <person name="Zafar N."/>
            <person name="Bertelli C."/>
            <person name="Schilde C."/>
            <person name="Kianianmomeni A."/>
            <person name="Burglin T.R."/>
            <person name="Frech C."/>
            <person name="Turcotte B."/>
            <person name="Kopec K.O."/>
            <person name="Synnott J.M."/>
            <person name="Choo C."/>
            <person name="Paponov I."/>
            <person name="Finkler A."/>
            <person name="Soon Heng Tan C."/>
            <person name="Hutchins A.P."/>
            <person name="Weinmeier T."/>
            <person name="Rattei T."/>
            <person name="Chu J.S."/>
            <person name="Gimenez G."/>
            <person name="Irimia M."/>
            <person name="Rigden D.J."/>
            <person name="Fitzpatrick D.A."/>
            <person name="Lorenzo-Morales J."/>
            <person name="Bateman A."/>
            <person name="Chiu C.H."/>
            <person name="Tang P."/>
            <person name="Hegemann P."/>
            <person name="Fromm H."/>
            <person name="Raoult D."/>
            <person name="Greub G."/>
            <person name="Miranda-Saavedra D."/>
            <person name="Chen N."/>
            <person name="Nash P."/>
            <person name="Ginger M.L."/>
            <person name="Horn M."/>
            <person name="Schaap P."/>
            <person name="Caler L."/>
            <person name="Loftus B."/>
        </authorList>
    </citation>
    <scope>NUCLEOTIDE SEQUENCE [LARGE SCALE GENOMIC DNA]</scope>
    <source>
        <strain evidence="2 3">Neff</strain>
    </source>
</reference>
<feature type="compositionally biased region" description="Basic and acidic residues" evidence="1">
    <location>
        <begin position="38"/>
        <end position="47"/>
    </location>
</feature>
<organism evidence="2 3">
    <name type="scientific">Acanthamoeba castellanii (strain ATCC 30010 / Neff)</name>
    <dbReference type="NCBI Taxonomy" id="1257118"/>
    <lineage>
        <taxon>Eukaryota</taxon>
        <taxon>Amoebozoa</taxon>
        <taxon>Discosea</taxon>
        <taxon>Longamoebia</taxon>
        <taxon>Centramoebida</taxon>
        <taxon>Acanthamoebidae</taxon>
        <taxon>Acanthamoeba</taxon>
    </lineage>
</organism>
<feature type="non-terminal residue" evidence="2">
    <location>
        <position position="47"/>
    </location>
</feature>
<sequence length="47" mass="5264">MCVSAGCPSCARTRPRRPPHRRAAVRRRSSAPSCRSWPHREGRPVPA</sequence>
<dbReference type="EMBL" id="KB008058">
    <property type="protein sequence ID" value="ELR14349.1"/>
    <property type="molecule type" value="Genomic_DNA"/>
</dbReference>
<feature type="compositionally biased region" description="Basic residues" evidence="1">
    <location>
        <begin position="13"/>
        <end position="29"/>
    </location>
</feature>
<feature type="region of interest" description="Disordered" evidence="1">
    <location>
        <begin position="1"/>
        <end position="47"/>
    </location>
</feature>
<dbReference type="AlphaFoldDB" id="L8GNE8"/>
<dbReference type="VEuPathDB" id="AmoebaDB:ACA1_354810"/>
<evidence type="ECO:0000256" key="1">
    <source>
        <dbReference type="SAM" id="MobiDB-lite"/>
    </source>
</evidence>
<keyword evidence="3" id="KW-1185">Reference proteome</keyword>
<evidence type="ECO:0000313" key="2">
    <source>
        <dbReference type="EMBL" id="ELR14349.1"/>
    </source>
</evidence>
<proteinExistence type="predicted"/>
<accession>L8GNE8</accession>
<evidence type="ECO:0000313" key="3">
    <source>
        <dbReference type="Proteomes" id="UP000011083"/>
    </source>
</evidence>
<protein>
    <submittedName>
        <fullName evidence="2">Uncharacterized protein</fullName>
    </submittedName>
</protein>
<dbReference type="KEGG" id="acan:ACA1_354810"/>
<dbReference type="Proteomes" id="UP000011083">
    <property type="component" value="Unassembled WGS sequence"/>
</dbReference>
<name>L8GNE8_ACACF</name>
<dbReference type="RefSeq" id="XP_004336362.1">
    <property type="nucleotide sequence ID" value="XM_004336314.1"/>
</dbReference>